<dbReference type="Proteomes" id="UP000572680">
    <property type="component" value="Unassembled WGS sequence"/>
</dbReference>
<evidence type="ECO:0000313" key="2">
    <source>
        <dbReference type="Proteomes" id="UP000572680"/>
    </source>
</evidence>
<name>A0A7W3QMM0_ACTNM</name>
<dbReference type="EMBL" id="JACJIA010000005">
    <property type="protein sequence ID" value="MBA8952646.1"/>
    <property type="molecule type" value="Genomic_DNA"/>
</dbReference>
<dbReference type="AlphaFoldDB" id="A0A7W3QMM0"/>
<reference evidence="1 2" key="1">
    <citation type="submission" date="2020-08" db="EMBL/GenBank/DDBJ databases">
        <title>Genomic Encyclopedia of Type Strains, Phase IV (KMG-IV): sequencing the most valuable type-strain genomes for metagenomic binning, comparative biology and taxonomic classification.</title>
        <authorList>
            <person name="Goeker M."/>
        </authorList>
    </citation>
    <scope>NUCLEOTIDE SEQUENCE [LARGE SCALE GENOMIC DNA]</scope>
    <source>
        <strain evidence="1 2">DSM 44197</strain>
    </source>
</reference>
<organism evidence="1 2">
    <name type="scientific">Actinomadura namibiensis</name>
    <dbReference type="NCBI Taxonomy" id="182080"/>
    <lineage>
        <taxon>Bacteria</taxon>
        <taxon>Bacillati</taxon>
        <taxon>Actinomycetota</taxon>
        <taxon>Actinomycetes</taxon>
        <taxon>Streptosporangiales</taxon>
        <taxon>Thermomonosporaceae</taxon>
        <taxon>Actinomadura</taxon>
    </lineage>
</organism>
<dbReference type="Gene3D" id="3.40.50.150">
    <property type="entry name" value="Vaccinia Virus protein VP39"/>
    <property type="match status" value="1"/>
</dbReference>
<evidence type="ECO:0008006" key="3">
    <source>
        <dbReference type="Google" id="ProtNLM"/>
    </source>
</evidence>
<gene>
    <name evidence="1" type="ORF">HNR61_004292</name>
</gene>
<dbReference type="InterPro" id="IPR029063">
    <property type="entry name" value="SAM-dependent_MTases_sf"/>
</dbReference>
<comment type="caution">
    <text evidence="1">The sequence shown here is derived from an EMBL/GenBank/DDBJ whole genome shotgun (WGS) entry which is preliminary data.</text>
</comment>
<accession>A0A7W3QMM0</accession>
<dbReference type="CDD" id="cd02440">
    <property type="entry name" value="AdoMet_MTases"/>
    <property type="match status" value="1"/>
</dbReference>
<keyword evidence="2" id="KW-1185">Reference proteome</keyword>
<evidence type="ECO:0000313" key="1">
    <source>
        <dbReference type="EMBL" id="MBA8952646.1"/>
    </source>
</evidence>
<proteinExistence type="predicted"/>
<protein>
    <recommendedName>
        <fullName evidence="3">Methyltransferase domain-containing protein</fullName>
    </recommendedName>
</protein>
<dbReference type="SUPFAM" id="SSF53335">
    <property type="entry name" value="S-adenosyl-L-methionine-dependent methyltransferases"/>
    <property type="match status" value="1"/>
</dbReference>
<sequence length="172" mass="18517">MDLADGLVEPGRRRAAAEGLDQVRFHAADVTEWSGPGSYDLVLCGYGIFFLPDRTPRPAGWPGYCGRAAGSPSPPGPKARWRTSARCRTAVRWPSVPAGPGLTAVNVHRIAWQVELTPGNAWSLVVGTGFRAMLHDLDEAAIDRGRDRFLNALTDERIDLLDATSPVVVGSV</sequence>